<name>A0A179FUJ2_METCM</name>
<reference evidence="2 3" key="1">
    <citation type="journal article" date="2016" name="PLoS Pathog.">
        <title>Biosynthesis of antibiotic leucinostatins in bio-control fungus Purpureocillium lilacinum and their inhibition on phytophthora revealed by genome mining.</title>
        <authorList>
            <person name="Wang G."/>
            <person name="Liu Z."/>
            <person name="Lin R."/>
            <person name="Li E."/>
            <person name="Mao Z."/>
            <person name="Ling J."/>
            <person name="Yang Y."/>
            <person name="Yin W.B."/>
            <person name="Xie B."/>
        </authorList>
    </citation>
    <scope>NUCLEOTIDE SEQUENCE [LARGE SCALE GENOMIC DNA]</scope>
    <source>
        <strain evidence="2">170</strain>
    </source>
</reference>
<dbReference type="STRING" id="1380566.A0A179FUJ2"/>
<evidence type="ECO:0000313" key="3">
    <source>
        <dbReference type="Proteomes" id="UP000078397"/>
    </source>
</evidence>
<dbReference type="InterPro" id="IPR000120">
    <property type="entry name" value="Amidase"/>
</dbReference>
<evidence type="ECO:0000259" key="1">
    <source>
        <dbReference type="Pfam" id="PF01425"/>
    </source>
</evidence>
<dbReference type="RefSeq" id="XP_018145631.1">
    <property type="nucleotide sequence ID" value="XM_018291505.1"/>
</dbReference>
<dbReference type="AlphaFoldDB" id="A0A179FUJ2"/>
<dbReference type="Proteomes" id="UP000078397">
    <property type="component" value="Unassembled WGS sequence"/>
</dbReference>
<dbReference type="Gene3D" id="3.90.1300.10">
    <property type="entry name" value="Amidase signature (AS) domain"/>
    <property type="match status" value="1"/>
</dbReference>
<dbReference type="KEGG" id="pchm:VFPPC_13733"/>
<dbReference type="PANTHER" id="PTHR11895">
    <property type="entry name" value="TRANSAMIDASE"/>
    <property type="match status" value="1"/>
</dbReference>
<gene>
    <name evidence="2" type="ORF">VFPPC_13733</name>
</gene>
<dbReference type="Pfam" id="PF01425">
    <property type="entry name" value="Amidase"/>
    <property type="match status" value="1"/>
</dbReference>
<dbReference type="GeneID" id="28855499"/>
<protein>
    <submittedName>
        <fullName evidence="2">Amidase family protein</fullName>
    </submittedName>
</protein>
<dbReference type="GO" id="GO:0003824">
    <property type="term" value="F:catalytic activity"/>
    <property type="evidence" value="ECO:0007669"/>
    <property type="project" value="InterPro"/>
</dbReference>
<feature type="domain" description="Amidase" evidence="1">
    <location>
        <begin position="32"/>
        <end position="425"/>
    </location>
</feature>
<dbReference type="PANTHER" id="PTHR11895:SF151">
    <property type="entry name" value="GLUTAMYL-TRNA(GLN) AMIDOTRANSFERASE SUBUNIT A"/>
    <property type="match status" value="1"/>
</dbReference>
<evidence type="ECO:0000313" key="2">
    <source>
        <dbReference type="EMBL" id="OAQ68781.1"/>
    </source>
</evidence>
<sequence>MAVPKTELYRLTAIQAADLIRSNQLSVEDYARALLERVRERDPQVRAWVFLDENAVLEQARKLDKMPVEKRGPLHGIPVGIKDIFLTRDMPTKYYSRLHAQDGNAAADSACVSVLRAAGAIIFGKTATTEFASMTEGGPCTNPHNCKHTPGGSSSGSAAAVADFQVPLAIGTQTGGSIVRPGSFNGVYGFKATWGTISTEGVGRFSVSADTPGFYARSVDDIRFLAHVFRLDALITEPLRPLSVSGAKIAFIKTHVWPKAESGTHAAWNLAHRLLTERGALVQDVELPSDFGNCSEWREIVVAEEARAAFLPKYREDKTKLHTDIVTLVESAKLPTRKEVLEAHDGIARLRSEWDQIASQYDIIITPSAVDEAPEGLESTGTAVFCSMWTILHAPAINVPGFIGQCGLPIGLQVVGARYMDMEVLRAGKIVGEVFNKL</sequence>
<dbReference type="EMBL" id="LSBJ02000003">
    <property type="protein sequence ID" value="OAQ68781.1"/>
    <property type="molecule type" value="Genomic_DNA"/>
</dbReference>
<dbReference type="OrthoDB" id="6428749at2759"/>
<accession>A0A179FUJ2</accession>
<dbReference type="SUPFAM" id="SSF75304">
    <property type="entry name" value="Amidase signature (AS) enzymes"/>
    <property type="match status" value="1"/>
</dbReference>
<dbReference type="InterPro" id="IPR036928">
    <property type="entry name" value="AS_sf"/>
</dbReference>
<comment type="caution">
    <text evidence="2">The sequence shown here is derived from an EMBL/GenBank/DDBJ whole genome shotgun (WGS) entry which is preliminary data.</text>
</comment>
<dbReference type="InterPro" id="IPR023631">
    <property type="entry name" value="Amidase_dom"/>
</dbReference>
<organism evidence="2 3">
    <name type="scientific">Pochonia chlamydosporia 170</name>
    <dbReference type="NCBI Taxonomy" id="1380566"/>
    <lineage>
        <taxon>Eukaryota</taxon>
        <taxon>Fungi</taxon>
        <taxon>Dikarya</taxon>
        <taxon>Ascomycota</taxon>
        <taxon>Pezizomycotina</taxon>
        <taxon>Sordariomycetes</taxon>
        <taxon>Hypocreomycetidae</taxon>
        <taxon>Hypocreales</taxon>
        <taxon>Clavicipitaceae</taxon>
        <taxon>Pochonia</taxon>
    </lineage>
</organism>
<keyword evidence="3" id="KW-1185">Reference proteome</keyword>
<proteinExistence type="predicted"/>